<gene>
    <name evidence="2" type="ORF">HJC23_002225</name>
</gene>
<evidence type="ECO:0000313" key="3">
    <source>
        <dbReference type="Proteomes" id="UP001516023"/>
    </source>
</evidence>
<evidence type="ECO:0000313" key="2">
    <source>
        <dbReference type="EMBL" id="KAL3782474.1"/>
    </source>
</evidence>
<reference evidence="2 3" key="1">
    <citation type="journal article" date="2020" name="G3 (Bethesda)">
        <title>Improved Reference Genome for Cyclotella cryptica CCMP332, a Model for Cell Wall Morphogenesis, Salinity Adaptation, and Lipid Production in Diatoms (Bacillariophyta).</title>
        <authorList>
            <person name="Roberts W.R."/>
            <person name="Downey K.M."/>
            <person name="Ruck E.C."/>
            <person name="Traller J.C."/>
            <person name="Alverson A.J."/>
        </authorList>
    </citation>
    <scope>NUCLEOTIDE SEQUENCE [LARGE SCALE GENOMIC DNA]</scope>
    <source>
        <strain evidence="2 3">CCMP332</strain>
    </source>
</reference>
<evidence type="ECO:0000256" key="1">
    <source>
        <dbReference type="SAM" id="MobiDB-lite"/>
    </source>
</evidence>
<name>A0ABD3P4M7_9STRA</name>
<sequence>MEGWSVEEEDELNKLTNQKITMGDTALARHQSLIERQMGNSIKNMSKEKRDELKRKLEDVDDSPDKSQINLTSSQSC</sequence>
<dbReference type="Proteomes" id="UP001516023">
    <property type="component" value="Unassembled WGS sequence"/>
</dbReference>
<feature type="region of interest" description="Disordered" evidence="1">
    <location>
        <begin position="36"/>
        <end position="77"/>
    </location>
</feature>
<protein>
    <submittedName>
        <fullName evidence="2">Uncharacterized protein</fullName>
    </submittedName>
</protein>
<organism evidence="2 3">
    <name type="scientific">Cyclotella cryptica</name>
    <dbReference type="NCBI Taxonomy" id="29204"/>
    <lineage>
        <taxon>Eukaryota</taxon>
        <taxon>Sar</taxon>
        <taxon>Stramenopiles</taxon>
        <taxon>Ochrophyta</taxon>
        <taxon>Bacillariophyta</taxon>
        <taxon>Coscinodiscophyceae</taxon>
        <taxon>Thalassiosirophycidae</taxon>
        <taxon>Stephanodiscales</taxon>
        <taxon>Stephanodiscaceae</taxon>
        <taxon>Cyclotella</taxon>
    </lineage>
</organism>
<accession>A0ABD3P4M7</accession>
<comment type="caution">
    <text evidence="2">The sequence shown here is derived from an EMBL/GenBank/DDBJ whole genome shotgun (WGS) entry which is preliminary data.</text>
</comment>
<dbReference type="EMBL" id="JABMIG020000285">
    <property type="protein sequence ID" value="KAL3782474.1"/>
    <property type="molecule type" value="Genomic_DNA"/>
</dbReference>
<proteinExistence type="predicted"/>
<keyword evidence="3" id="KW-1185">Reference proteome</keyword>
<feature type="compositionally biased region" description="Polar residues" evidence="1">
    <location>
        <begin position="66"/>
        <end position="77"/>
    </location>
</feature>
<dbReference type="AlphaFoldDB" id="A0ABD3P4M7"/>
<feature type="compositionally biased region" description="Basic and acidic residues" evidence="1">
    <location>
        <begin position="45"/>
        <end position="58"/>
    </location>
</feature>